<dbReference type="Pfam" id="PF00440">
    <property type="entry name" value="TetR_N"/>
    <property type="match status" value="1"/>
</dbReference>
<evidence type="ECO:0000256" key="1">
    <source>
        <dbReference type="ARBA" id="ARBA00023015"/>
    </source>
</evidence>
<dbReference type="Proteomes" id="UP000279306">
    <property type="component" value="Chromosome"/>
</dbReference>
<dbReference type="InterPro" id="IPR050109">
    <property type="entry name" value="HTH-type_TetR-like_transc_reg"/>
</dbReference>
<sequence length="235" mass="25104">MTSPFDGLPEQNSATAARVLTAANDLLLARGAKGFTVADVAARAHVGKGTVYLYWPTKEDLLIGLVGRGFLRILDELITRFGSDVDLVRPSRFCPAMLQVATGQPLIAALQRHDDDLLGILVDHPRSIALTEALGPDAVLNAAIPLWREHGMARTDWDIADQTFAVQALISGVLLSLLADPVSTDDRLRVFGAAVTALLGPQRPNQKGLRAVAAGMIDFLRDGQVAALRVIESPA</sequence>
<dbReference type="AlphaFoldDB" id="A0A3S4S214"/>
<evidence type="ECO:0000259" key="5">
    <source>
        <dbReference type="PROSITE" id="PS50977"/>
    </source>
</evidence>
<evidence type="ECO:0000313" key="6">
    <source>
        <dbReference type="EMBL" id="VEG58043.1"/>
    </source>
</evidence>
<dbReference type="KEGG" id="mauu:NCTC10437_05065"/>
<dbReference type="GO" id="GO:0003700">
    <property type="term" value="F:DNA-binding transcription factor activity"/>
    <property type="evidence" value="ECO:0007669"/>
    <property type="project" value="TreeGrafter"/>
</dbReference>
<dbReference type="RefSeq" id="WP_048634200.1">
    <property type="nucleotide sequence ID" value="NZ_CVQQ01000017.1"/>
</dbReference>
<keyword evidence="2 4" id="KW-0238">DNA-binding</keyword>
<dbReference type="Gene3D" id="1.10.357.10">
    <property type="entry name" value="Tetracycline Repressor, domain 2"/>
    <property type="match status" value="1"/>
</dbReference>
<keyword evidence="1" id="KW-0805">Transcription regulation</keyword>
<reference evidence="6 7" key="1">
    <citation type="submission" date="2018-12" db="EMBL/GenBank/DDBJ databases">
        <authorList>
            <consortium name="Pathogen Informatics"/>
        </authorList>
    </citation>
    <scope>NUCLEOTIDE SEQUENCE [LARGE SCALE GENOMIC DNA]</scope>
    <source>
        <strain evidence="6 7">NCTC10437</strain>
    </source>
</reference>
<organism evidence="6 7">
    <name type="scientific">Mycolicibacterium aurum</name>
    <name type="common">Mycobacterium aurum</name>
    <dbReference type="NCBI Taxonomy" id="1791"/>
    <lineage>
        <taxon>Bacteria</taxon>
        <taxon>Bacillati</taxon>
        <taxon>Actinomycetota</taxon>
        <taxon>Actinomycetes</taxon>
        <taxon>Mycobacteriales</taxon>
        <taxon>Mycobacteriaceae</taxon>
        <taxon>Mycolicibacterium</taxon>
    </lineage>
</organism>
<keyword evidence="7" id="KW-1185">Reference proteome</keyword>
<proteinExistence type="predicted"/>
<dbReference type="InterPro" id="IPR001647">
    <property type="entry name" value="HTH_TetR"/>
</dbReference>
<dbReference type="EMBL" id="LR134356">
    <property type="protein sequence ID" value="VEG58043.1"/>
    <property type="molecule type" value="Genomic_DNA"/>
</dbReference>
<evidence type="ECO:0000256" key="2">
    <source>
        <dbReference type="ARBA" id="ARBA00023125"/>
    </source>
</evidence>
<evidence type="ECO:0000256" key="4">
    <source>
        <dbReference type="PROSITE-ProRule" id="PRU00335"/>
    </source>
</evidence>
<accession>A0A3S4S214</accession>
<dbReference type="OrthoDB" id="3682047at2"/>
<dbReference type="InterPro" id="IPR009057">
    <property type="entry name" value="Homeodomain-like_sf"/>
</dbReference>
<feature type="domain" description="HTH tetR-type" evidence="5">
    <location>
        <begin position="13"/>
        <end position="73"/>
    </location>
</feature>
<dbReference type="PANTHER" id="PTHR30055:SF234">
    <property type="entry name" value="HTH-TYPE TRANSCRIPTIONAL REGULATOR BETI"/>
    <property type="match status" value="1"/>
</dbReference>
<feature type="DNA-binding region" description="H-T-H motif" evidence="4">
    <location>
        <begin position="36"/>
        <end position="55"/>
    </location>
</feature>
<dbReference type="SUPFAM" id="SSF46689">
    <property type="entry name" value="Homeodomain-like"/>
    <property type="match status" value="1"/>
</dbReference>
<name>A0A3S4S214_MYCAU</name>
<evidence type="ECO:0000256" key="3">
    <source>
        <dbReference type="ARBA" id="ARBA00023163"/>
    </source>
</evidence>
<keyword evidence="3" id="KW-0804">Transcription</keyword>
<dbReference type="GO" id="GO:0000976">
    <property type="term" value="F:transcription cis-regulatory region binding"/>
    <property type="evidence" value="ECO:0007669"/>
    <property type="project" value="TreeGrafter"/>
</dbReference>
<protein>
    <submittedName>
        <fullName evidence="6">TetR family transcriptional regulator</fullName>
    </submittedName>
</protein>
<dbReference type="PROSITE" id="PS50977">
    <property type="entry name" value="HTH_TETR_2"/>
    <property type="match status" value="1"/>
</dbReference>
<gene>
    <name evidence="6" type="ORF">NCTC10437_05065</name>
</gene>
<evidence type="ECO:0000313" key="7">
    <source>
        <dbReference type="Proteomes" id="UP000279306"/>
    </source>
</evidence>
<dbReference type="PRINTS" id="PR00455">
    <property type="entry name" value="HTHTETR"/>
</dbReference>
<dbReference type="PANTHER" id="PTHR30055">
    <property type="entry name" value="HTH-TYPE TRANSCRIPTIONAL REGULATOR RUTR"/>
    <property type="match status" value="1"/>
</dbReference>